<evidence type="ECO:0000256" key="6">
    <source>
        <dbReference type="ARBA" id="ARBA00022989"/>
    </source>
</evidence>
<dbReference type="Pfam" id="PF00528">
    <property type="entry name" value="BPD_transp_1"/>
    <property type="match status" value="2"/>
</dbReference>
<accession>A0A159Z2T4</accession>
<feature type="transmembrane region" description="Helical" evidence="8">
    <location>
        <begin position="540"/>
        <end position="561"/>
    </location>
</feature>
<evidence type="ECO:0000256" key="8">
    <source>
        <dbReference type="RuleBase" id="RU363032"/>
    </source>
</evidence>
<dbReference type="STRING" id="1335048.AKL17_2068"/>
<dbReference type="GO" id="GO:0055085">
    <property type="term" value="P:transmembrane transport"/>
    <property type="evidence" value="ECO:0007669"/>
    <property type="project" value="InterPro"/>
</dbReference>
<gene>
    <name evidence="10" type="ORF">AKL17_2068</name>
</gene>
<keyword evidence="7 8" id="KW-0472">Membrane</keyword>
<feature type="transmembrane region" description="Helical" evidence="8">
    <location>
        <begin position="78"/>
        <end position="98"/>
    </location>
</feature>
<evidence type="ECO:0000259" key="9">
    <source>
        <dbReference type="PROSITE" id="PS50928"/>
    </source>
</evidence>
<feature type="transmembrane region" description="Helical" evidence="8">
    <location>
        <begin position="260"/>
        <end position="281"/>
    </location>
</feature>
<sequence>MADTSLPAGRSARPLLSGRGGEHLLVALLALYVLALGLWPLLRLFAEAFGANDAGEPLGLIRDGLAARATGRALGNTVYAAAGSVVVSAVLGVALALAMGMLRLRGRVAMTFLILAPLLIPSQIMALAWIELMGSSSPILGPLGLAPGPGQTNPMYSAGGIIALMGIEHMPLVFLAVRAALAALPEDLVEAARIAGAGRGRILVRVVLPLVAPAAASGAILAFAAAVGNFGVPALLGIPGRFPMLTTLIYQRLNGFGPAVIGQVAVLALLLVALAGAALLLRAVLVRRAVPVDRGGRALQPLELGRWQLPVEAGLWLALMVMAVLPMLALLGTALVPALGVPLTPETLTFDNFTQTLWSNATIRRAFANSAGLSLAAAVISATVALGLGYMAAQRRHGLARRLLWLTDAPFVVPGTVLALAYILVFLPPLPGLGVSIYGTSTILLLAYLARFLPLVLGPATVAMAGTEPALDEAARIVGAGLLARIGRITAPMAAPSLVAGAVLVFLTAFNELTLSALLWSSGVETVGVMVFSLQYEGNSTGAAALSAASVGLVLLLALTLDRLAGRLPPGTLPWRS</sequence>
<feature type="transmembrane region" description="Helical" evidence="8">
    <location>
        <begin position="498"/>
        <end position="520"/>
    </location>
</feature>
<comment type="similarity">
    <text evidence="8">Belongs to the binding-protein-dependent transport system permease family.</text>
</comment>
<dbReference type="GO" id="GO:0005886">
    <property type="term" value="C:plasma membrane"/>
    <property type="evidence" value="ECO:0007669"/>
    <property type="project" value="UniProtKB-SubCell"/>
</dbReference>
<feature type="transmembrane region" description="Helical" evidence="8">
    <location>
        <begin position="315"/>
        <end position="339"/>
    </location>
</feature>
<feature type="domain" description="ABC transmembrane type-1" evidence="9">
    <location>
        <begin position="367"/>
        <end position="565"/>
    </location>
</feature>
<evidence type="ECO:0000313" key="10">
    <source>
        <dbReference type="EMBL" id="AMY69315.1"/>
    </source>
</evidence>
<dbReference type="SUPFAM" id="SSF161098">
    <property type="entry name" value="MetI-like"/>
    <property type="match status" value="2"/>
</dbReference>
<dbReference type="PANTHER" id="PTHR43357">
    <property type="entry name" value="INNER MEMBRANE ABC TRANSPORTER PERMEASE PROTEIN YDCV"/>
    <property type="match status" value="1"/>
</dbReference>
<evidence type="ECO:0000256" key="1">
    <source>
        <dbReference type="ARBA" id="ARBA00004429"/>
    </source>
</evidence>
<dbReference type="PATRIC" id="fig|1335048.3.peg.2158"/>
<feature type="transmembrane region" description="Helical" evidence="8">
    <location>
        <begin position="202"/>
        <end position="227"/>
    </location>
</feature>
<name>A0A159Z2T4_9RHOB</name>
<evidence type="ECO:0000313" key="11">
    <source>
        <dbReference type="Proteomes" id="UP000076128"/>
    </source>
</evidence>
<dbReference type="KEGG" id="daa:AKL17_2068"/>
<dbReference type="Gene3D" id="1.10.3720.10">
    <property type="entry name" value="MetI-like"/>
    <property type="match status" value="2"/>
</dbReference>
<evidence type="ECO:0000256" key="4">
    <source>
        <dbReference type="ARBA" id="ARBA00022519"/>
    </source>
</evidence>
<feature type="domain" description="ABC transmembrane type-1" evidence="9">
    <location>
        <begin position="74"/>
        <end position="282"/>
    </location>
</feature>
<feature type="transmembrane region" description="Helical" evidence="8">
    <location>
        <begin position="110"/>
        <end position="130"/>
    </location>
</feature>
<protein>
    <submittedName>
        <fullName evidence="10">Binding-protein-dependent transport systems inner membrane component</fullName>
    </submittedName>
</protein>
<feature type="transmembrane region" description="Helical" evidence="8">
    <location>
        <begin position="403"/>
        <end position="427"/>
    </location>
</feature>
<feature type="transmembrane region" description="Helical" evidence="8">
    <location>
        <begin position="366"/>
        <end position="391"/>
    </location>
</feature>
<dbReference type="PANTHER" id="PTHR43357:SF3">
    <property type="entry name" value="FE(3+)-TRANSPORT SYSTEM PERMEASE PROTEIN FBPB 2"/>
    <property type="match status" value="1"/>
</dbReference>
<dbReference type="PROSITE" id="PS50928">
    <property type="entry name" value="ABC_TM1"/>
    <property type="match status" value="2"/>
</dbReference>
<reference evidence="10 11" key="1">
    <citation type="submission" date="2015-09" db="EMBL/GenBank/DDBJ databases">
        <title>Complete genome sequence of Defluviimonas alba cai42t isolated from an oilfield in Xinjiang.</title>
        <authorList>
            <person name="Geng S."/>
            <person name="Pan X."/>
            <person name="Wu X."/>
        </authorList>
    </citation>
    <scope>NUCLEOTIDE SEQUENCE [LARGE SCALE GENOMIC DNA]</scope>
    <source>
        <strain evidence="11">cai42</strain>
    </source>
</reference>
<proteinExistence type="inferred from homology"/>
<dbReference type="InterPro" id="IPR035906">
    <property type="entry name" value="MetI-like_sf"/>
</dbReference>
<dbReference type="EMBL" id="CP012661">
    <property type="protein sequence ID" value="AMY69315.1"/>
    <property type="molecule type" value="Genomic_DNA"/>
</dbReference>
<feature type="transmembrane region" description="Helical" evidence="8">
    <location>
        <begin position="23"/>
        <end position="42"/>
    </location>
</feature>
<evidence type="ECO:0000256" key="7">
    <source>
        <dbReference type="ARBA" id="ARBA00023136"/>
    </source>
</evidence>
<keyword evidence="11" id="KW-1185">Reference proteome</keyword>
<keyword evidence="5 8" id="KW-0812">Transmembrane</keyword>
<keyword evidence="3" id="KW-1003">Cell membrane</keyword>
<dbReference type="Proteomes" id="UP000076128">
    <property type="component" value="Chromosome"/>
</dbReference>
<feature type="transmembrane region" description="Helical" evidence="8">
    <location>
        <begin position="155"/>
        <end position="181"/>
    </location>
</feature>
<dbReference type="AlphaFoldDB" id="A0A159Z2T4"/>
<feature type="transmembrane region" description="Helical" evidence="8">
    <location>
        <begin position="433"/>
        <end position="450"/>
    </location>
</feature>
<evidence type="ECO:0000256" key="5">
    <source>
        <dbReference type="ARBA" id="ARBA00022692"/>
    </source>
</evidence>
<keyword evidence="6 8" id="KW-1133">Transmembrane helix</keyword>
<comment type="subcellular location">
    <subcellularLocation>
        <location evidence="1">Cell inner membrane</location>
        <topology evidence="1">Multi-pass membrane protein</topology>
    </subcellularLocation>
    <subcellularLocation>
        <location evidence="8">Cell membrane</location>
        <topology evidence="8">Multi-pass membrane protein</topology>
    </subcellularLocation>
</comment>
<dbReference type="InterPro" id="IPR000515">
    <property type="entry name" value="MetI-like"/>
</dbReference>
<keyword evidence="4" id="KW-0997">Cell inner membrane</keyword>
<evidence type="ECO:0000256" key="3">
    <source>
        <dbReference type="ARBA" id="ARBA00022475"/>
    </source>
</evidence>
<dbReference type="CDD" id="cd06261">
    <property type="entry name" value="TM_PBP2"/>
    <property type="match status" value="2"/>
</dbReference>
<organism evidence="10 11">
    <name type="scientific">Frigidibacter mobilis</name>
    <dbReference type="NCBI Taxonomy" id="1335048"/>
    <lineage>
        <taxon>Bacteria</taxon>
        <taxon>Pseudomonadati</taxon>
        <taxon>Pseudomonadota</taxon>
        <taxon>Alphaproteobacteria</taxon>
        <taxon>Rhodobacterales</taxon>
        <taxon>Paracoccaceae</taxon>
        <taxon>Frigidibacter</taxon>
    </lineage>
</organism>
<keyword evidence="2 8" id="KW-0813">Transport</keyword>
<dbReference type="RefSeq" id="WP_166507093.1">
    <property type="nucleotide sequence ID" value="NZ_CP012661.1"/>
</dbReference>
<evidence type="ECO:0000256" key="2">
    <source>
        <dbReference type="ARBA" id="ARBA00022448"/>
    </source>
</evidence>